<dbReference type="InterPro" id="IPR015865">
    <property type="entry name" value="Riboflavin_kinase_bac/euk"/>
</dbReference>
<keyword evidence="7 15" id="KW-0548">Nucleotidyltransferase</keyword>
<keyword evidence="12" id="KW-0511">Multifunctional enzyme</keyword>
<evidence type="ECO:0000256" key="9">
    <source>
        <dbReference type="ARBA" id="ARBA00022777"/>
    </source>
</evidence>
<dbReference type="GO" id="GO:0006747">
    <property type="term" value="P:FAD biosynthetic process"/>
    <property type="evidence" value="ECO:0007669"/>
    <property type="project" value="UniProtKB-UniRule"/>
</dbReference>
<comment type="similarity">
    <text evidence="15">Belongs to the ribF family.</text>
</comment>
<evidence type="ECO:0000256" key="14">
    <source>
        <dbReference type="ARBA" id="ARBA00049494"/>
    </source>
</evidence>
<evidence type="ECO:0000256" key="6">
    <source>
        <dbReference type="ARBA" id="ARBA00022679"/>
    </source>
</evidence>
<evidence type="ECO:0000256" key="3">
    <source>
        <dbReference type="ARBA" id="ARBA00005201"/>
    </source>
</evidence>
<evidence type="ECO:0000259" key="16">
    <source>
        <dbReference type="SMART" id="SM00904"/>
    </source>
</evidence>
<dbReference type="FunFam" id="3.40.50.620:FF:000021">
    <property type="entry name" value="Riboflavin biosynthesis protein"/>
    <property type="match status" value="1"/>
</dbReference>
<evidence type="ECO:0000256" key="11">
    <source>
        <dbReference type="ARBA" id="ARBA00022840"/>
    </source>
</evidence>
<dbReference type="Pfam" id="PF06574">
    <property type="entry name" value="FAD_syn"/>
    <property type="match status" value="1"/>
</dbReference>
<keyword evidence="10 15" id="KW-0274">FAD</keyword>
<dbReference type="CDD" id="cd02064">
    <property type="entry name" value="FAD_synthetase_N"/>
    <property type="match status" value="1"/>
</dbReference>
<organism evidence="17">
    <name type="scientific">Acidobacterium capsulatum</name>
    <dbReference type="NCBI Taxonomy" id="33075"/>
    <lineage>
        <taxon>Bacteria</taxon>
        <taxon>Pseudomonadati</taxon>
        <taxon>Acidobacteriota</taxon>
        <taxon>Terriglobia</taxon>
        <taxon>Terriglobales</taxon>
        <taxon>Acidobacteriaceae</taxon>
        <taxon>Acidobacterium</taxon>
    </lineage>
</organism>
<dbReference type="UniPathway" id="UPA00277">
    <property type="reaction ID" value="UER00407"/>
</dbReference>
<keyword evidence="5 15" id="KW-0288">FMN</keyword>
<gene>
    <name evidence="17" type="ORF">ENW50_07805</name>
</gene>
<dbReference type="InterPro" id="IPR015864">
    <property type="entry name" value="FAD_synthase"/>
</dbReference>
<dbReference type="SMART" id="SM00904">
    <property type="entry name" value="Flavokinase"/>
    <property type="match status" value="1"/>
</dbReference>
<feature type="domain" description="Riboflavin kinase" evidence="16">
    <location>
        <begin position="183"/>
        <end position="316"/>
    </location>
</feature>
<dbReference type="EC" id="2.7.7.2" evidence="15"/>
<dbReference type="GO" id="GO:0003919">
    <property type="term" value="F:FMN adenylyltransferase activity"/>
    <property type="evidence" value="ECO:0007669"/>
    <property type="project" value="UniProtKB-UniRule"/>
</dbReference>
<evidence type="ECO:0000256" key="1">
    <source>
        <dbReference type="ARBA" id="ARBA00002121"/>
    </source>
</evidence>
<evidence type="ECO:0000256" key="2">
    <source>
        <dbReference type="ARBA" id="ARBA00004726"/>
    </source>
</evidence>
<keyword evidence="4 15" id="KW-0285">Flavoprotein</keyword>
<dbReference type="PANTHER" id="PTHR22749:SF6">
    <property type="entry name" value="RIBOFLAVIN KINASE"/>
    <property type="match status" value="1"/>
</dbReference>
<dbReference type="SUPFAM" id="SSF52374">
    <property type="entry name" value="Nucleotidylyl transferase"/>
    <property type="match status" value="1"/>
</dbReference>
<evidence type="ECO:0000256" key="12">
    <source>
        <dbReference type="ARBA" id="ARBA00023268"/>
    </source>
</evidence>
<dbReference type="GO" id="GO:0009231">
    <property type="term" value="P:riboflavin biosynthetic process"/>
    <property type="evidence" value="ECO:0007669"/>
    <property type="project" value="InterPro"/>
</dbReference>
<dbReference type="InterPro" id="IPR023465">
    <property type="entry name" value="Riboflavin_kinase_dom_sf"/>
</dbReference>
<reference evidence="17" key="1">
    <citation type="journal article" date="2020" name="mSystems">
        <title>Genome- and Community-Level Interaction Insights into Carbon Utilization and Element Cycling Functions of Hydrothermarchaeota in Hydrothermal Sediment.</title>
        <authorList>
            <person name="Zhou Z."/>
            <person name="Liu Y."/>
            <person name="Xu W."/>
            <person name="Pan J."/>
            <person name="Luo Z.H."/>
            <person name="Li M."/>
        </authorList>
    </citation>
    <scope>NUCLEOTIDE SEQUENCE [LARGE SCALE GENOMIC DNA]</scope>
    <source>
        <strain evidence="17">SpSt-855</strain>
    </source>
</reference>
<dbReference type="GO" id="GO:0005524">
    <property type="term" value="F:ATP binding"/>
    <property type="evidence" value="ECO:0007669"/>
    <property type="project" value="UniProtKB-UniRule"/>
</dbReference>
<dbReference type="PANTHER" id="PTHR22749">
    <property type="entry name" value="RIBOFLAVIN KINASE/FMN ADENYLYLTRANSFERASE"/>
    <property type="match status" value="1"/>
</dbReference>
<evidence type="ECO:0000256" key="15">
    <source>
        <dbReference type="PIRNR" id="PIRNR004491"/>
    </source>
</evidence>
<dbReference type="SUPFAM" id="SSF82114">
    <property type="entry name" value="Riboflavin kinase-like"/>
    <property type="match status" value="1"/>
</dbReference>
<comment type="caution">
    <text evidence="17">The sequence shown here is derived from an EMBL/GenBank/DDBJ whole genome shotgun (WGS) entry which is preliminary data.</text>
</comment>
<dbReference type="EC" id="2.7.1.26" evidence="15"/>
<keyword evidence="11 15" id="KW-0067">ATP-binding</keyword>
<protein>
    <recommendedName>
        <fullName evidence="15">Riboflavin biosynthesis protein</fullName>
    </recommendedName>
    <domain>
        <recommendedName>
            <fullName evidence="15">Riboflavin kinase</fullName>
            <ecNumber evidence="15">2.7.1.26</ecNumber>
        </recommendedName>
        <alternativeName>
            <fullName evidence="15">Flavokinase</fullName>
        </alternativeName>
    </domain>
    <domain>
        <recommendedName>
            <fullName evidence="15">FMN adenylyltransferase</fullName>
            <ecNumber evidence="15">2.7.7.2</ecNumber>
        </recommendedName>
        <alternativeName>
            <fullName evidence="15">FAD pyrophosphorylase</fullName>
        </alternativeName>
        <alternativeName>
            <fullName evidence="15">FAD synthase</fullName>
        </alternativeName>
    </domain>
</protein>
<evidence type="ECO:0000313" key="17">
    <source>
        <dbReference type="EMBL" id="HGY94569.1"/>
    </source>
</evidence>
<evidence type="ECO:0000256" key="7">
    <source>
        <dbReference type="ARBA" id="ARBA00022695"/>
    </source>
</evidence>
<dbReference type="InterPro" id="IPR002606">
    <property type="entry name" value="Riboflavin_kinase_bac"/>
</dbReference>
<dbReference type="EMBL" id="DTKL01000046">
    <property type="protein sequence ID" value="HGY94569.1"/>
    <property type="molecule type" value="Genomic_DNA"/>
</dbReference>
<dbReference type="InterPro" id="IPR023468">
    <property type="entry name" value="Riboflavin_kinase"/>
</dbReference>
<dbReference type="UniPathway" id="UPA00276">
    <property type="reaction ID" value="UER00406"/>
</dbReference>
<name>A0A7V4XSS6_9BACT</name>
<dbReference type="AlphaFoldDB" id="A0A7V4XSS6"/>
<comment type="catalytic activity">
    <reaction evidence="14 15">
        <text>FMN + ATP + H(+) = FAD + diphosphate</text>
        <dbReference type="Rhea" id="RHEA:17237"/>
        <dbReference type="ChEBI" id="CHEBI:15378"/>
        <dbReference type="ChEBI" id="CHEBI:30616"/>
        <dbReference type="ChEBI" id="CHEBI:33019"/>
        <dbReference type="ChEBI" id="CHEBI:57692"/>
        <dbReference type="ChEBI" id="CHEBI:58210"/>
        <dbReference type="EC" id="2.7.7.2"/>
    </reaction>
</comment>
<dbReference type="Gene3D" id="3.40.50.620">
    <property type="entry name" value="HUPs"/>
    <property type="match status" value="1"/>
</dbReference>
<dbReference type="Pfam" id="PF01687">
    <property type="entry name" value="Flavokinase"/>
    <property type="match status" value="1"/>
</dbReference>
<proteinExistence type="inferred from homology"/>
<evidence type="ECO:0000256" key="13">
    <source>
        <dbReference type="ARBA" id="ARBA00047880"/>
    </source>
</evidence>
<comment type="pathway">
    <text evidence="3 15">Cofactor biosynthesis; FMN biosynthesis; FMN from riboflavin (ATP route): step 1/1.</text>
</comment>
<evidence type="ECO:0000256" key="4">
    <source>
        <dbReference type="ARBA" id="ARBA00022630"/>
    </source>
</evidence>
<comment type="catalytic activity">
    <reaction evidence="13 15">
        <text>riboflavin + ATP = FMN + ADP + H(+)</text>
        <dbReference type="Rhea" id="RHEA:14357"/>
        <dbReference type="ChEBI" id="CHEBI:15378"/>
        <dbReference type="ChEBI" id="CHEBI:30616"/>
        <dbReference type="ChEBI" id="CHEBI:57986"/>
        <dbReference type="ChEBI" id="CHEBI:58210"/>
        <dbReference type="ChEBI" id="CHEBI:456216"/>
        <dbReference type="EC" id="2.7.1.26"/>
    </reaction>
</comment>
<keyword evidence="6 15" id="KW-0808">Transferase</keyword>
<keyword evidence="9 15" id="KW-0418">Kinase</keyword>
<comment type="pathway">
    <text evidence="2 15">Cofactor biosynthesis; FAD biosynthesis; FAD from FMN: step 1/1.</text>
</comment>
<accession>A0A7V4XSS6</accession>
<dbReference type="InterPro" id="IPR014729">
    <property type="entry name" value="Rossmann-like_a/b/a_fold"/>
</dbReference>
<dbReference type="GO" id="GO:0008531">
    <property type="term" value="F:riboflavin kinase activity"/>
    <property type="evidence" value="ECO:0007669"/>
    <property type="project" value="UniProtKB-UniRule"/>
</dbReference>
<keyword evidence="8 15" id="KW-0547">Nucleotide-binding</keyword>
<comment type="function">
    <text evidence="1">Catalyzes the phosphorylation of riboflavin to FMN followed by the adenylation of FMN to FAD.</text>
</comment>
<dbReference type="GO" id="GO:0009398">
    <property type="term" value="P:FMN biosynthetic process"/>
    <property type="evidence" value="ECO:0007669"/>
    <property type="project" value="UniProtKB-UniRule"/>
</dbReference>
<dbReference type="Gene3D" id="2.40.30.30">
    <property type="entry name" value="Riboflavin kinase-like"/>
    <property type="match status" value="1"/>
</dbReference>
<dbReference type="PIRSF" id="PIRSF004491">
    <property type="entry name" value="FAD_Synth"/>
    <property type="match status" value="1"/>
</dbReference>
<sequence length="322" mass="35257">MQVFRSLDEIPAALGPTVAAIGNFDGVHRGHQAIIADVRARAAALQAASVAVTFDPHPVRLLRPEDAPRLITPLPQRLDLLAATGLDATLVLPFTQEFSQTPARDFAERVLARGLHAVEVHEGDSFRFGRGAEAGTPELVEFGKQMGFAVYGHRVIRVRGLPVSSSEVRRRIAAGEMNIARALLGRAFSIRSTQERGRGIGSRLLVPTINLAAYDELVPAHGVYLTRVHIGAGEAKRNFRAVTNCGVRPTFGVERFAIESYLLGWNPEADPVEITPETPVEVCFLARLREERAFPSPEALKAQIMRDVAKAERYHRLGERLG</sequence>
<evidence type="ECO:0000256" key="8">
    <source>
        <dbReference type="ARBA" id="ARBA00022741"/>
    </source>
</evidence>
<evidence type="ECO:0000256" key="10">
    <source>
        <dbReference type="ARBA" id="ARBA00022827"/>
    </source>
</evidence>
<evidence type="ECO:0000256" key="5">
    <source>
        <dbReference type="ARBA" id="ARBA00022643"/>
    </source>
</evidence>